<sequence>MSINSMTSSISSDYDFNSVTFQRKQEFSVSDTSSSNLNSVAQISSNFTLNYQQQLENDNNQSDKQKSVTSIEEEEEKKENNYQIQKIQKKIRKVKYLLKLCQPLEINECFLIEGEFLFYPKAFMKYQSQNHLEQSSQMNQFRPVRKVNFFDDQRIDVELDNFMDCYGNVEVVKQYLNRLNDQKSKQMCMYVNYYEMLISDQYQTLKLVKEYYLNKEQELIDKLDENFQKSLQQAHKFMEQLNKQNTLTLYFLRRVNPINLFKKSHSMGATKTLLDIIFGQDAVDKQTLKQRLMREGVPNLIDYRGLVQYMIQSFSGTEGETIDLMTVDMFKIPCKLQCMNLPLSSIEIIPGYTVYDELLYSTYTPTNPKIIDNILKVRKEQQNIQTQTYQIDISDFSYEAKSEQFVEKYYPDVSYQLKFKRKKPENFKKPLYQQEQNKTFSSMGIFSD</sequence>
<name>Q22YV2_TETTS</name>
<evidence type="ECO:0000313" key="3">
    <source>
        <dbReference type="Proteomes" id="UP000009168"/>
    </source>
</evidence>
<reference evidence="3" key="1">
    <citation type="journal article" date="2006" name="PLoS Biol.">
        <title>Macronuclear genome sequence of the ciliate Tetrahymena thermophila, a model eukaryote.</title>
        <authorList>
            <person name="Eisen J.A."/>
            <person name="Coyne R.S."/>
            <person name="Wu M."/>
            <person name="Wu D."/>
            <person name="Thiagarajan M."/>
            <person name="Wortman J.R."/>
            <person name="Badger J.H."/>
            <person name="Ren Q."/>
            <person name="Amedeo P."/>
            <person name="Jones K.M."/>
            <person name="Tallon L.J."/>
            <person name="Delcher A.L."/>
            <person name="Salzberg S.L."/>
            <person name="Silva J.C."/>
            <person name="Haas B.J."/>
            <person name="Majoros W.H."/>
            <person name="Farzad M."/>
            <person name="Carlton J.M."/>
            <person name="Smith R.K. Jr."/>
            <person name="Garg J."/>
            <person name="Pearlman R.E."/>
            <person name="Karrer K.M."/>
            <person name="Sun L."/>
            <person name="Manning G."/>
            <person name="Elde N.C."/>
            <person name="Turkewitz A.P."/>
            <person name="Asai D.J."/>
            <person name="Wilkes D.E."/>
            <person name="Wang Y."/>
            <person name="Cai H."/>
            <person name="Collins K."/>
            <person name="Stewart B.A."/>
            <person name="Lee S.R."/>
            <person name="Wilamowska K."/>
            <person name="Weinberg Z."/>
            <person name="Ruzzo W.L."/>
            <person name="Wloga D."/>
            <person name="Gaertig J."/>
            <person name="Frankel J."/>
            <person name="Tsao C.-C."/>
            <person name="Gorovsky M.A."/>
            <person name="Keeling P.J."/>
            <person name="Waller R.F."/>
            <person name="Patron N.J."/>
            <person name="Cherry J.M."/>
            <person name="Stover N.A."/>
            <person name="Krieger C.J."/>
            <person name="del Toro C."/>
            <person name="Ryder H.F."/>
            <person name="Williamson S.C."/>
            <person name="Barbeau R.A."/>
            <person name="Hamilton E.P."/>
            <person name="Orias E."/>
        </authorList>
    </citation>
    <scope>NUCLEOTIDE SEQUENCE [LARGE SCALE GENOMIC DNA]</scope>
    <source>
        <strain evidence="3">SB210</strain>
    </source>
</reference>
<dbReference type="InParanoid" id="Q22YV2"/>
<protein>
    <submittedName>
        <fullName evidence="2">Uncharacterized protein</fullName>
    </submittedName>
</protein>
<accession>Q22YV2</accession>
<evidence type="ECO:0000313" key="2">
    <source>
        <dbReference type="EMBL" id="EAR90569.1"/>
    </source>
</evidence>
<dbReference type="AlphaFoldDB" id="Q22YV2"/>
<dbReference type="EMBL" id="GG662798">
    <property type="protein sequence ID" value="EAR90569.1"/>
    <property type="molecule type" value="Genomic_DNA"/>
</dbReference>
<dbReference type="HOGENOM" id="CLU_611807_0_0_1"/>
<dbReference type="RefSeq" id="XP_001010814.1">
    <property type="nucleotide sequence ID" value="XM_001010814.1"/>
</dbReference>
<gene>
    <name evidence="2" type="ORF">TTHERM_00122180</name>
</gene>
<dbReference type="KEGG" id="tet:TTHERM_00122180"/>
<evidence type="ECO:0000256" key="1">
    <source>
        <dbReference type="SAM" id="MobiDB-lite"/>
    </source>
</evidence>
<dbReference type="GeneID" id="7845760"/>
<proteinExistence type="predicted"/>
<keyword evidence="3" id="KW-1185">Reference proteome</keyword>
<dbReference type="Proteomes" id="UP000009168">
    <property type="component" value="Unassembled WGS sequence"/>
</dbReference>
<feature type="region of interest" description="Disordered" evidence="1">
    <location>
        <begin position="56"/>
        <end position="79"/>
    </location>
</feature>
<organism evidence="2 3">
    <name type="scientific">Tetrahymena thermophila (strain SB210)</name>
    <dbReference type="NCBI Taxonomy" id="312017"/>
    <lineage>
        <taxon>Eukaryota</taxon>
        <taxon>Sar</taxon>
        <taxon>Alveolata</taxon>
        <taxon>Ciliophora</taxon>
        <taxon>Intramacronucleata</taxon>
        <taxon>Oligohymenophorea</taxon>
        <taxon>Hymenostomatida</taxon>
        <taxon>Tetrahymenina</taxon>
        <taxon>Tetrahymenidae</taxon>
        <taxon>Tetrahymena</taxon>
    </lineage>
</organism>